<dbReference type="InterPro" id="IPR020904">
    <property type="entry name" value="Sc_DH/Rdtase_CS"/>
</dbReference>
<dbReference type="NCBIfam" id="NF005559">
    <property type="entry name" value="PRK07231.1"/>
    <property type="match status" value="1"/>
</dbReference>
<dbReference type="OrthoDB" id="306388at2"/>
<dbReference type="PANTHER" id="PTHR42879:SF2">
    <property type="entry name" value="3-OXOACYL-[ACYL-CARRIER-PROTEIN] REDUCTASE FABG"/>
    <property type="match status" value="1"/>
</dbReference>
<dbReference type="GO" id="GO:0047936">
    <property type="term" value="F:glucose 1-dehydrogenase [NAD(P)+] activity"/>
    <property type="evidence" value="ECO:0007669"/>
    <property type="project" value="UniProtKB-EC"/>
</dbReference>
<dbReference type="Gene3D" id="3.40.50.720">
    <property type="entry name" value="NAD(P)-binding Rossmann-like Domain"/>
    <property type="match status" value="1"/>
</dbReference>
<dbReference type="CDD" id="cd05233">
    <property type="entry name" value="SDR_c"/>
    <property type="match status" value="1"/>
</dbReference>
<dbReference type="InterPro" id="IPR050259">
    <property type="entry name" value="SDR"/>
</dbReference>
<dbReference type="PANTHER" id="PTHR42879">
    <property type="entry name" value="3-OXOACYL-(ACYL-CARRIER-PROTEIN) REDUCTASE"/>
    <property type="match status" value="1"/>
</dbReference>
<evidence type="ECO:0000256" key="2">
    <source>
        <dbReference type="ARBA" id="ARBA00023002"/>
    </source>
</evidence>
<dbReference type="SUPFAM" id="SSF51735">
    <property type="entry name" value="NAD(P)-binding Rossmann-fold domains"/>
    <property type="match status" value="1"/>
</dbReference>
<dbReference type="EC" id="1.1.1.47" evidence="3"/>
<dbReference type="AlphaFoldDB" id="A0A498D849"/>
<comment type="similarity">
    <text evidence="1">Belongs to the short-chain dehydrogenases/reductases (SDR) family.</text>
</comment>
<evidence type="ECO:0000313" key="3">
    <source>
        <dbReference type="EMBL" id="RLL46885.1"/>
    </source>
</evidence>
<reference evidence="3 4" key="1">
    <citation type="submission" date="2018-10" db="EMBL/GenBank/DDBJ databases">
        <title>Oceanobacillus sp. YLB-02 draft genome.</title>
        <authorList>
            <person name="Yu L."/>
        </authorList>
    </citation>
    <scope>NUCLEOTIDE SEQUENCE [LARGE SCALE GENOMIC DNA]</scope>
    <source>
        <strain evidence="3 4">YLB-02</strain>
    </source>
</reference>
<dbReference type="PROSITE" id="PS00061">
    <property type="entry name" value="ADH_SHORT"/>
    <property type="match status" value="1"/>
</dbReference>
<sequence length="249" mass="26454">MNMKKVAFVTGAGSGIGREIAKLLASKSTKVVVADINMTNAEETVSMIKETEGEATAVYCDVTTLESVKEAVKESTEQYGSIDVLVNNAGWDKVEPFLNSEPSTWKRIMDINLMGQIHTCKEILPIMIDQGSGKVVNIASDSGRVGSSGEAVYSAAKGGVIALTKTLAREMARHNINVNCVAPGPSDTPLFQEIGTYNQGITKALEKAIPFRRLAKPTDIAGAVVYFASSEADYVTGQTLSVNGGLTMV</sequence>
<gene>
    <name evidence="3" type="ORF">D8M04_06720</name>
</gene>
<dbReference type="InterPro" id="IPR002347">
    <property type="entry name" value="SDR_fam"/>
</dbReference>
<evidence type="ECO:0000313" key="4">
    <source>
        <dbReference type="Proteomes" id="UP000270219"/>
    </source>
</evidence>
<accession>A0A498D849</accession>
<name>A0A498D849_9BACI</name>
<protein>
    <submittedName>
        <fullName evidence="3">Glucose 1-dehydrogenase</fullName>
        <ecNumber evidence="3">1.1.1.47</ecNumber>
    </submittedName>
</protein>
<proteinExistence type="inferred from homology"/>
<dbReference type="GO" id="GO:0008206">
    <property type="term" value="P:bile acid metabolic process"/>
    <property type="evidence" value="ECO:0007669"/>
    <property type="project" value="UniProtKB-ARBA"/>
</dbReference>
<dbReference type="InterPro" id="IPR036291">
    <property type="entry name" value="NAD(P)-bd_dom_sf"/>
</dbReference>
<evidence type="ECO:0000256" key="1">
    <source>
        <dbReference type="ARBA" id="ARBA00006484"/>
    </source>
</evidence>
<organism evidence="3 4">
    <name type="scientific">Oceanobacillus piezotolerans</name>
    <dbReference type="NCBI Taxonomy" id="2448030"/>
    <lineage>
        <taxon>Bacteria</taxon>
        <taxon>Bacillati</taxon>
        <taxon>Bacillota</taxon>
        <taxon>Bacilli</taxon>
        <taxon>Bacillales</taxon>
        <taxon>Bacillaceae</taxon>
        <taxon>Oceanobacillus</taxon>
    </lineage>
</organism>
<dbReference type="FunFam" id="3.40.50.720:FF:000084">
    <property type="entry name" value="Short-chain dehydrogenase reductase"/>
    <property type="match status" value="1"/>
</dbReference>
<dbReference type="Proteomes" id="UP000270219">
    <property type="component" value="Unassembled WGS sequence"/>
</dbReference>
<comment type="caution">
    <text evidence="3">The sequence shown here is derived from an EMBL/GenBank/DDBJ whole genome shotgun (WGS) entry which is preliminary data.</text>
</comment>
<keyword evidence="2 3" id="KW-0560">Oxidoreductase</keyword>
<dbReference type="EMBL" id="RCHR01000002">
    <property type="protein sequence ID" value="RLL46885.1"/>
    <property type="molecule type" value="Genomic_DNA"/>
</dbReference>
<dbReference type="Pfam" id="PF13561">
    <property type="entry name" value="adh_short_C2"/>
    <property type="match status" value="1"/>
</dbReference>
<dbReference type="PRINTS" id="PR00080">
    <property type="entry name" value="SDRFAMILY"/>
</dbReference>
<keyword evidence="4" id="KW-1185">Reference proteome</keyword>
<dbReference type="PRINTS" id="PR00081">
    <property type="entry name" value="GDHRDH"/>
</dbReference>